<accession>A0A0F3NFP5</accession>
<organism evidence="1 2">
    <name type="scientific">Anaplasma phagocytophilum str. ApNP</name>
    <dbReference type="NCBI Taxonomy" id="1359153"/>
    <lineage>
        <taxon>Bacteria</taxon>
        <taxon>Pseudomonadati</taxon>
        <taxon>Pseudomonadota</taxon>
        <taxon>Alphaproteobacteria</taxon>
        <taxon>Rickettsiales</taxon>
        <taxon>Anaplasmataceae</taxon>
        <taxon>Anaplasma</taxon>
        <taxon>phagocytophilum group</taxon>
    </lineage>
</organism>
<gene>
    <name evidence="1" type="ORF">APHNP_1644</name>
</gene>
<protein>
    <submittedName>
        <fullName evidence="1">Uncharacterized protein</fullName>
    </submittedName>
</protein>
<reference evidence="1 2" key="1">
    <citation type="submission" date="2015-01" db="EMBL/GenBank/DDBJ databases">
        <title>Genome Sequencing of Rickettsiales.</title>
        <authorList>
            <person name="Daugherty S.C."/>
            <person name="Su Q."/>
            <person name="Abolude K."/>
            <person name="Beier-Sexton M."/>
            <person name="Carlyon J.A."/>
            <person name="Carter R."/>
            <person name="Day N.P."/>
            <person name="Dumler S.J."/>
            <person name="Dyachenko V."/>
            <person name="Godinez A."/>
            <person name="Kurtti T.J."/>
            <person name="Lichay M."/>
            <person name="Mullins K.E."/>
            <person name="Ott S."/>
            <person name="Pappas-Brown V."/>
            <person name="Paris D.H."/>
            <person name="Patel P."/>
            <person name="Richards A.L."/>
            <person name="Sadzewicz L."/>
            <person name="Sears K."/>
            <person name="Seidman D."/>
            <person name="Sengamalay N."/>
            <person name="Stenos J."/>
            <person name="Tallon L.J."/>
            <person name="Vincent G."/>
            <person name="Fraser C.M."/>
            <person name="Munderloh U."/>
            <person name="Dunning-Hotopp J.C."/>
        </authorList>
    </citation>
    <scope>NUCLEOTIDE SEQUENCE [LARGE SCALE GENOMIC DNA]</scope>
    <source>
        <strain evidence="1 2">ApNP</strain>
    </source>
</reference>
<evidence type="ECO:0000313" key="2">
    <source>
        <dbReference type="Proteomes" id="UP000033385"/>
    </source>
</evidence>
<dbReference type="EMBL" id="LANW01000001">
    <property type="protein sequence ID" value="KJV66903.1"/>
    <property type="molecule type" value="Genomic_DNA"/>
</dbReference>
<evidence type="ECO:0000313" key="1">
    <source>
        <dbReference type="EMBL" id="KJV66903.1"/>
    </source>
</evidence>
<sequence length="39" mass="4521">MLLFHLYRMRQLLMPSMRFVSTGRTIAIISAVAVYSYPS</sequence>
<comment type="caution">
    <text evidence="1">The sequence shown here is derived from an EMBL/GenBank/DDBJ whole genome shotgun (WGS) entry which is preliminary data.</text>
</comment>
<dbReference type="AlphaFoldDB" id="A0A0F3NFP5"/>
<name>A0A0F3NFP5_ANAPH</name>
<proteinExistence type="predicted"/>
<dbReference type="Proteomes" id="UP000033385">
    <property type="component" value="Unassembled WGS sequence"/>
</dbReference>